<gene>
    <name evidence="2" type="ORF">PHMEG_00040719</name>
</gene>
<evidence type="ECO:0000313" key="3">
    <source>
        <dbReference type="Proteomes" id="UP000198211"/>
    </source>
</evidence>
<feature type="compositionally biased region" description="Basic residues" evidence="1">
    <location>
        <begin position="1"/>
        <end position="11"/>
    </location>
</feature>
<keyword evidence="3" id="KW-1185">Reference proteome</keyword>
<accession>A0A225UD91</accession>
<evidence type="ECO:0000256" key="1">
    <source>
        <dbReference type="SAM" id="MobiDB-lite"/>
    </source>
</evidence>
<evidence type="ECO:0000313" key="2">
    <source>
        <dbReference type="EMBL" id="OWY90921.1"/>
    </source>
</evidence>
<proteinExistence type="predicted"/>
<protein>
    <submittedName>
        <fullName evidence="2">Uncharacterized protein</fullName>
    </submittedName>
</protein>
<feature type="region of interest" description="Disordered" evidence="1">
    <location>
        <begin position="1"/>
        <end position="20"/>
    </location>
</feature>
<dbReference type="AlphaFoldDB" id="A0A225UD91"/>
<sequence length="126" mass="11806">MASRVPRHKSPRPSGLPGVGVGVPGVASIGVGGPGYGYGAEPAISVGVPGLASVGVGLGNGGVNVGANVLGLGANVGVGVPGVVGVNPSVGVNGARSVVNGAPSVGYSIVPSVNAGLHHQDYLGNE</sequence>
<organism evidence="2 3">
    <name type="scientific">Phytophthora megakarya</name>
    <dbReference type="NCBI Taxonomy" id="4795"/>
    <lineage>
        <taxon>Eukaryota</taxon>
        <taxon>Sar</taxon>
        <taxon>Stramenopiles</taxon>
        <taxon>Oomycota</taxon>
        <taxon>Peronosporomycetes</taxon>
        <taxon>Peronosporales</taxon>
        <taxon>Peronosporaceae</taxon>
        <taxon>Phytophthora</taxon>
    </lineage>
</organism>
<dbReference type="Proteomes" id="UP000198211">
    <property type="component" value="Unassembled WGS sequence"/>
</dbReference>
<reference evidence="3" key="1">
    <citation type="submission" date="2017-03" db="EMBL/GenBank/DDBJ databases">
        <title>Phytopthora megakarya and P. palmivora, two closely related causual agents of cacao black pod achieved similar genome size and gene model numbers by different mechanisms.</title>
        <authorList>
            <person name="Ali S."/>
            <person name="Shao J."/>
            <person name="Larry D.J."/>
            <person name="Kronmiller B."/>
            <person name="Shen D."/>
            <person name="Strem M.D."/>
            <person name="Melnick R.L."/>
            <person name="Guiltinan M.J."/>
            <person name="Tyler B.M."/>
            <person name="Meinhardt L.W."/>
            <person name="Bailey B.A."/>
        </authorList>
    </citation>
    <scope>NUCLEOTIDE SEQUENCE [LARGE SCALE GENOMIC DNA]</scope>
    <source>
        <strain evidence="3">zdho120</strain>
    </source>
</reference>
<comment type="caution">
    <text evidence="2">The sequence shown here is derived from an EMBL/GenBank/DDBJ whole genome shotgun (WGS) entry which is preliminary data.</text>
</comment>
<dbReference type="EMBL" id="NBNE01021525">
    <property type="protein sequence ID" value="OWY90921.1"/>
    <property type="molecule type" value="Genomic_DNA"/>
</dbReference>
<name>A0A225UD91_9STRA</name>